<gene>
    <name evidence="2" type="ORF">L0668_17925</name>
</gene>
<comment type="caution">
    <text evidence="2">The sequence shown here is derived from an EMBL/GenBank/DDBJ whole genome shotgun (WGS) entry which is preliminary data.</text>
</comment>
<dbReference type="InterPro" id="IPR046513">
    <property type="entry name" value="DUF6691"/>
</dbReference>
<keyword evidence="1" id="KW-0472">Membrane</keyword>
<sequence>MKYIISAAVSGLILGLGLVVSGMVDPVKVIGFLDLFGNWDPTLAFVMGGGLCVYLPIYHLVVKPRGKTLFDEPCQLPNNSIIDIKLIIGSVLFGLGWGLSGICPGPALVNLSGGQTGILAFVLSMLLGMILTNRFSK</sequence>
<dbReference type="EMBL" id="JAKGAS010000013">
    <property type="protein sequence ID" value="MCF2950002.1"/>
    <property type="molecule type" value="Genomic_DNA"/>
</dbReference>
<keyword evidence="3" id="KW-1185">Reference proteome</keyword>
<feature type="transmembrane region" description="Helical" evidence="1">
    <location>
        <begin position="82"/>
        <end position="102"/>
    </location>
</feature>
<protein>
    <submittedName>
        <fullName evidence="2">YeeE/YedE family protein</fullName>
    </submittedName>
</protein>
<evidence type="ECO:0000256" key="1">
    <source>
        <dbReference type="SAM" id="Phobius"/>
    </source>
</evidence>
<evidence type="ECO:0000313" key="2">
    <source>
        <dbReference type="EMBL" id="MCF2950002.1"/>
    </source>
</evidence>
<feature type="transmembrane region" description="Helical" evidence="1">
    <location>
        <begin position="114"/>
        <end position="132"/>
    </location>
</feature>
<name>A0ABS9DDC1_9ALTE</name>
<dbReference type="RefSeq" id="WP_235314104.1">
    <property type="nucleotide sequence ID" value="NZ_JAKGAS010000013.1"/>
</dbReference>
<proteinExistence type="predicted"/>
<evidence type="ECO:0000313" key="3">
    <source>
        <dbReference type="Proteomes" id="UP001521137"/>
    </source>
</evidence>
<keyword evidence="1" id="KW-1133">Transmembrane helix</keyword>
<dbReference type="Pfam" id="PF20398">
    <property type="entry name" value="DUF6691"/>
    <property type="match status" value="1"/>
</dbReference>
<reference evidence="2 3" key="1">
    <citation type="submission" date="2022-01" db="EMBL/GenBank/DDBJ databases">
        <title>Paraglaciecola sp. G1-23.</title>
        <authorList>
            <person name="Jin M.S."/>
            <person name="Han D.M."/>
            <person name="Kim H.M."/>
            <person name="Jeon C.O."/>
        </authorList>
    </citation>
    <scope>NUCLEOTIDE SEQUENCE [LARGE SCALE GENOMIC DNA]</scope>
    <source>
        <strain evidence="2 3">G1-23</strain>
    </source>
</reference>
<accession>A0ABS9DDC1</accession>
<feature type="transmembrane region" description="Helical" evidence="1">
    <location>
        <begin position="42"/>
        <end position="61"/>
    </location>
</feature>
<dbReference type="Proteomes" id="UP001521137">
    <property type="component" value="Unassembled WGS sequence"/>
</dbReference>
<organism evidence="2 3">
    <name type="scientific">Paraglaciecola algarum</name>
    <dbReference type="NCBI Taxonomy" id="3050085"/>
    <lineage>
        <taxon>Bacteria</taxon>
        <taxon>Pseudomonadati</taxon>
        <taxon>Pseudomonadota</taxon>
        <taxon>Gammaproteobacteria</taxon>
        <taxon>Alteromonadales</taxon>
        <taxon>Alteromonadaceae</taxon>
        <taxon>Paraglaciecola</taxon>
    </lineage>
</organism>
<keyword evidence="1" id="KW-0812">Transmembrane</keyword>